<evidence type="ECO:0000313" key="9">
    <source>
        <dbReference type="EMBL" id="KAG7575393.1"/>
    </source>
</evidence>
<dbReference type="Proteomes" id="UP000812966">
    <property type="component" value="Unassembled WGS sequence"/>
</dbReference>
<evidence type="ECO:0000256" key="6">
    <source>
        <dbReference type="SAM" id="MobiDB-lite"/>
    </source>
</evidence>
<dbReference type="GO" id="GO:0008541">
    <property type="term" value="C:proteasome regulatory particle, lid subcomplex"/>
    <property type="evidence" value="ECO:0007669"/>
    <property type="project" value="TreeGrafter"/>
</dbReference>
<dbReference type="PANTHER" id="PTHR12225:SF0">
    <property type="entry name" value="PROTEASOMAL UBIQUITIN RECEPTOR ADRM1"/>
    <property type="match status" value="1"/>
</dbReference>
<protein>
    <recommendedName>
        <fullName evidence="11">Adhesion regulating molecule</fullName>
    </recommendedName>
</protein>
<accession>A0A8K0JSH6</accession>
<name>A0A8K0JSH6_9TREE</name>
<dbReference type="InterPro" id="IPR032368">
    <property type="entry name" value="RPN13_DEUBAD"/>
</dbReference>
<keyword evidence="10" id="KW-1185">Reference proteome</keyword>
<feature type="compositionally biased region" description="Low complexity" evidence="6">
    <location>
        <begin position="180"/>
        <end position="195"/>
    </location>
</feature>
<sequence>MAIISIKAGRCKRRGETNWVDPQPAKGRIEIQEADGLLTFYWKSREGGSMAEDDELIIFPGDCTFEKVDSDLSGRTHVLKFSSSDSRDFFWFQEASTSRDETDAFNINSLLQDPNFAPIPYLDDPAPDAGLAKAAGSAMSALPPQTPAHSLTTSSNPVMPEAPRPQRIADFQGRASDTVPATPGPSGTAATAASAQPDQPFSQEQISALARMLQQSVQNAGAEQVHEDAHLTDILTPANLIPILTSSPNFIHSLIPHLPSDLPLSSPPTQSEIQSIIASAQWSEAVSGFDAALRTGALTGTMGSLGMSERAGRGVGEFLEEVIRKGKEDDDAAGQGGDKMDTD</sequence>
<keyword evidence="3" id="KW-0963">Cytoplasm</keyword>
<evidence type="ECO:0000313" key="10">
    <source>
        <dbReference type="Proteomes" id="UP000812966"/>
    </source>
</evidence>
<dbReference type="GO" id="GO:0005737">
    <property type="term" value="C:cytoplasm"/>
    <property type="evidence" value="ECO:0007669"/>
    <property type="project" value="UniProtKB-SubCell"/>
</dbReference>
<dbReference type="InterPro" id="IPR044868">
    <property type="entry name" value="Rpn13/ADRM1_Pru"/>
</dbReference>
<dbReference type="OrthoDB" id="340431at2759"/>
<dbReference type="InterPro" id="IPR038108">
    <property type="entry name" value="RPN13_DEUBAD_sf"/>
</dbReference>
<dbReference type="InterPro" id="IPR038633">
    <property type="entry name" value="Rpn13/ADRM1_Pru_sf"/>
</dbReference>
<evidence type="ECO:0000256" key="1">
    <source>
        <dbReference type="ARBA" id="ARBA00004123"/>
    </source>
</evidence>
<evidence type="ECO:0000259" key="7">
    <source>
        <dbReference type="PROSITE" id="PS51916"/>
    </source>
</evidence>
<evidence type="ECO:0000256" key="3">
    <source>
        <dbReference type="ARBA" id="ARBA00022490"/>
    </source>
</evidence>
<keyword evidence="4" id="KW-0647">Proteasome</keyword>
<dbReference type="EMBL" id="JABELV010000004">
    <property type="protein sequence ID" value="KAG7575393.1"/>
    <property type="molecule type" value="Genomic_DNA"/>
</dbReference>
<gene>
    <name evidence="9" type="ORF">FFLO_00383</name>
</gene>
<evidence type="ECO:0000256" key="5">
    <source>
        <dbReference type="ARBA" id="ARBA00023242"/>
    </source>
</evidence>
<dbReference type="GO" id="GO:0005634">
    <property type="term" value="C:nucleus"/>
    <property type="evidence" value="ECO:0007669"/>
    <property type="project" value="UniProtKB-SubCell"/>
</dbReference>
<evidence type="ECO:0000256" key="4">
    <source>
        <dbReference type="ARBA" id="ARBA00022942"/>
    </source>
</evidence>
<dbReference type="Gene3D" id="1.10.2020.20">
    <property type="match status" value="1"/>
</dbReference>
<evidence type="ECO:0000259" key="8">
    <source>
        <dbReference type="PROSITE" id="PS51917"/>
    </source>
</evidence>
<evidence type="ECO:0008006" key="11">
    <source>
        <dbReference type="Google" id="ProtNLM"/>
    </source>
</evidence>
<dbReference type="InterPro" id="IPR044867">
    <property type="entry name" value="DEUBAD_dom"/>
</dbReference>
<reference evidence="9" key="1">
    <citation type="submission" date="2020-04" db="EMBL/GenBank/DDBJ databases">
        <title>Analysis of mating type loci in Filobasidium floriforme.</title>
        <authorList>
            <person name="Nowrousian M."/>
        </authorList>
    </citation>
    <scope>NUCLEOTIDE SEQUENCE</scope>
    <source>
        <strain evidence="9">CBS 6242</strain>
    </source>
</reference>
<feature type="domain" description="DEUBAD" evidence="7">
    <location>
        <begin position="222"/>
        <end position="332"/>
    </location>
</feature>
<dbReference type="PROSITE" id="PS51916">
    <property type="entry name" value="DEUBAD"/>
    <property type="match status" value="1"/>
</dbReference>
<evidence type="ECO:0000256" key="2">
    <source>
        <dbReference type="ARBA" id="ARBA00004496"/>
    </source>
</evidence>
<feature type="compositionally biased region" description="Polar residues" evidence="6">
    <location>
        <begin position="147"/>
        <end position="157"/>
    </location>
</feature>
<dbReference type="Pfam" id="PF16550">
    <property type="entry name" value="RPN13_C"/>
    <property type="match status" value="1"/>
</dbReference>
<keyword evidence="5" id="KW-0539">Nucleus</keyword>
<feature type="region of interest" description="Disordered" evidence="6">
    <location>
        <begin position="322"/>
        <end position="343"/>
    </location>
</feature>
<organism evidence="9 10">
    <name type="scientific">Filobasidium floriforme</name>
    <dbReference type="NCBI Taxonomy" id="5210"/>
    <lineage>
        <taxon>Eukaryota</taxon>
        <taxon>Fungi</taxon>
        <taxon>Dikarya</taxon>
        <taxon>Basidiomycota</taxon>
        <taxon>Agaricomycotina</taxon>
        <taxon>Tremellomycetes</taxon>
        <taxon>Filobasidiales</taxon>
        <taxon>Filobasidiaceae</taxon>
        <taxon>Filobasidium</taxon>
    </lineage>
</organism>
<comment type="subcellular location">
    <subcellularLocation>
        <location evidence="2">Cytoplasm</location>
    </subcellularLocation>
    <subcellularLocation>
        <location evidence="1">Nucleus</location>
    </subcellularLocation>
</comment>
<dbReference type="InterPro" id="IPR006773">
    <property type="entry name" value="Rpn13/ADRM1"/>
</dbReference>
<dbReference type="GO" id="GO:0070628">
    <property type="term" value="F:proteasome binding"/>
    <property type="evidence" value="ECO:0007669"/>
    <property type="project" value="TreeGrafter"/>
</dbReference>
<dbReference type="PROSITE" id="PS51917">
    <property type="entry name" value="PRU"/>
    <property type="match status" value="1"/>
</dbReference>
<dbReference type="PANTHER" id="PTHR12225">
    <property type="entry name" value="ADHESION REGULATING MOLECULE 1 110 KDA CELL MEMBRANE GLYCOPROTEIN"/>
    <property type="match status" value="1"/>
</dbReference>
<dbReference type="Gene3D" id="2.30.29.70">
    <property type="entry name" value="Proteasomal ubiquitin receptor Rpn13/ADRM1"/>
    <property type="match status" value="1"/>
</dbReference>
<feature type="region of interest" description="Disordered" evidence="6">
    <location>
        <begin position="133"/>
        <end position="201"/>
    </location>
</feature>
<proteinExistence type="predicted"/>
<feature type="domain" description="Pru" evidence="8">
    <location>
        <begin position="1"/>
        <end position="114"/>
    </location>
</feature>
<comment type="caution">
    <text evidence="9">The sequence shown here is derived from an EMBL/GenBank/DDBJ whole genome shotgun (WGS) entry which is preliminary data.</text>
</comment>
<dbReference type="GO" id="GO:0061133">
    <property type="term" value="F:endopeptidase activator activity"/>
    <property type="evidence" value="ECO:0007669"/>
    <property type="project" value="TreeGrafter"/>
</dbReference>
<dbReference type="Pfam" id="PF04683">
    <property type="entry name" value="Rpn13_ADRM1_Pru"/>
    <property type="match status" value="1"/>
</dbReference>
<dbReference type="AlphaFoldDB" id="A0A8K0JSH6"/>